<proteinExistence type="predicted"/>
<organism evidence="1 2">
    <name type="scientific">Paramuricea clavata</name>
    <name type="common">Red gorgonian</name>
    <name type="synonym">Violescent sea-whip</name>
    <dbReference type="NCBI Taxonomy" id="317549"/>
    <lineage>
        <taxon>Eukaryota</taxon>
        <taxon>Metazoa</taxon>
        <taxon>Cnidaria</taxon>
        <taxon>Anthozoa</taxon>
        <taxon>Octocorallia</taxon>
        <taxon>Malacalcyonacea</taxon>
        <taxon>Plexauridae</taxon>
        <taxon>Paramuricea</taxon>
    </lineage>
</organism>
<name>A0A6S7LV90_PARCT</name>
<dbReference type="OrthoDB" id="8922776at2759"/>
<keyword evidence="2" id="KW-1185">Reference proteome</keyword>
<feature type="non-terminal residue" evidence="1">
    <location>
        <position position="117"/>
    </location>
</feature>
<reference evidence="1" key="1">
    <citation type="submission" date="2020-04" db="EMBL/GenBank/DDBJ databases">
        <authorList>
            <person name="Alioto T."/>
            <person name="Alioto T."/>
            <person name="Gomez Garrido J."/>
        </authorList>
    </citation>
    <scope>NUCLEOTIDE SEQUENCE</scope>
    <source>
        <strain evidence="1">A484AB</strain>
    </source>
</reference>
<comment type="caution">
    <text evidence="1">The sequence shown here is derived from an EMBL/GenBank/DDBJ whole genome shotgun (WGS) entry which is preliminary data.</text>
</comment>
<dbReference type="EMBL" id="CACRXK020038395">
    <property type="protein sequence ID" value="CAB4045253.1"/>
    <property type="molecule type" value="Genomic_DNA"/>
</dbReference>
<sequence length="117" mass="13089">MAENAKGKTAATTSLNSNSSNIRCYAHLQNVVGDIIPFKDSTWSTYLRCVGIWKELVGNQAEIARCFVKDHGSDSCLDEIAIPEDGGYHRKCYNYFTDSSKQARAVKKKEKEDMSCK</sequence>
<dbReference type="AlphaFoldDB" id="A0A6S7LV90"/>
<evidence type="ECO:0000313" key="1">
    <source>
        <dbReference type="EMBL" id="CAB4045253.1"/>
    </source>
</evidence>
<gene>
    <name evidence="1" type="ORF">PACLA_8A016925</name>
</gene>
<dbReference type="Proteomes" id="UP001152795">
    <property type="component" value="Unassembled WGS sequence"/>
</dbReference>
<protein>
    <submittedName>
        <fullName evidence="1">Uncharacterized protein</fullName>
    </submittedName>
</protein>
<evidence type="ECO:0000313" key="2">
    <source>
        <dbReference type="Proteomes" id="UP001152795"/>
    </source>
</evidence>
<accession>A0A6S7LV90</accession>